<accession>A0A1Y2F9Z3</accession>
<evidence type="ECO:0000256" key="1">
    <source>
        <dbReference type="SAM" id="MobiDB-lite"/>
    </source>
</evidence>
<keyword evidence="3" id="KW-1185">Reference proteome</keyword>
<evidence type="ECO:0000313" key="2">
    <source>
        <dbReference type="EMBL" id="ORY79695.1"/>
    </source>
</evidence>
<dbReference type="InParanoid" id="A0A1Y2F9Z3"/>
<organism evidence="2 3">
    <name type="scientific">Leucosporidium creatinivorum</name>
    <dbReference type="NCBI Taxonomy" id="106004"/>
    <lineage>
        <taxon>Eukaryota</taxon>
        <taxon>Fungi</taxon>
        <taxon>Dikarya</taxon>
        <taxon>Basidiomycota</taxon>
        <taxon>Pucciniomycotina</taxon>
        <taxon>Microbotryomycetes</taxon>
        <taxon>Leucosporidiales</taxon>
        <taxon>Leucosporidium</taxon>
    </lineage>
</organism>
<comment type="caution">
    <text evidence="2">The sequence shown here is derived from an EMBL/GenBank/DDBJ whole genome shotgun (WGS) entry which is preliminary data.</text>
</comment>
<reference evidence="2 3" key="1">
    <citation type="submission" date="2016-07" db="EMBL/GenBank/DDBJ databases">
        <title>Pervasive Adenine N6-methylation of Active Genes in Fungi.</title>
        <authorList>
            <consortium name="DOE Joint Genome Institute"/>
            <person name="Mondo S.J."/>
            <person name="Dannebaum R.O."/>
            <person name="Kuo R.C."/>
            <person name="Labutti K."/>
            <person name="Haridas S."/>
            <person name="Kuo A."/>
            <person name="Salamov A."/>
            <person name="Ahrendt S.R."/>
            <person name="Lipzen A."/>
            <person name="Sullivan W."/>
            <person name="Andreopoulos W.B."/>
            <person name="Clum A."/>
            <person name="Lindquist E."/>
            <person name="Daum C."/>
            <person name="Ramamoorthy G.K."/>
            <person name="Gryganskyi A."/>
            <person name="Culley D."/>
            <person name="Magnuson J.K."/>
            <person name="James T.Y."/>
            <person name="O'Malley M.A."/>
            <person name="Stajich J.E."/>
            <person name="Spatafora J.W."/>
            <person name="Visel A."/>
            <person name="Grigoriev I.V."/>
        </authorList>
    </citation>
    <scope>NUCLEOTIDE SEQUENCE [LARGE SCALE GENOMIC DNA]</scope>
    <source>
        <strain evidence="2 3">62-1032</strain>
    </source>
</reference>
<protein>
    <submittedName>
        <fullName evidence="2">Uncharacterized protein</fullName>
    </submittedName>
</protein>
<dbReference type="AlphaFoldDB" id="A0A1Y2F9Z3"/>
<dbReference type="EMBL" id="MCGR01000026">
    <property type="protein sequence ID" value="ORY79695.1"/>
    <property type="molecule type" value="Genomic_DNA"/>
</dbReference>
<feature type="compositionally biased region" description="Low complexity" evidence="1">
    <location>
        <begin position="188"/>
        <end position="207"/>
    </location>
</feature>
<feature type="compositionally biased region" description="Low complexity" evidence="1">
    <location>
        <begin position="98"/>
        <end position="112"/>
    </location>
</feature>
<feature type="compositionally biased region" description="Low complexity" evidence="1">
    <location>
        <begin position="61"/>
        <end position="79"/>
    </location>
</feature>
<dbReference type="Proteomes" id="UP000193467">
    <property type="component" value="Unassembled WGS sequence"/>
</dbReference>
<evidence type="ECO:0000313" key="3">
    <source>
        <dbReference type="Proteomes" id="UP000193467"/>
    </source>
</evidence>
<sequence length="283" mass="29960">MSNTSPLQYPRAPGSGMVPSSSSSSSLFAPGVPHGTYALNHHHNSFHSSAGDIGNTSPVKSRSGAPLSSPPLSTLSSSSDLAGDHPLAAPSRHIFNPSTSSSVLSSADEASSPVAATTQMVRNISIKKDNEAPVRLTRNASLQHHQQYQQSHQQQGAPRPTNFASPAERDVYSQMMLDGSPRSSDGVPSASNSPTTTPTTPSSFSPPIGGQQRKDPVVIGDQHGFAPLSSHNLDVSYRSATLSIYGLYDDDDAPNELKGLPSELFARLELERRADPFPVLLLQ</sequence>
<feature type="region of interest" description="Disordered" evidence="1">
    <location>
        <begin position="1"/>
        <end position="116"/>
    </location>
</feature>
<name>A0A1Y2F9Z3_9BASI</name>
<feature type="compositionally biased region" description="Low complexity" evidence="1">
    <location>
        <begin position="143"/>
        <end position="155"/>
    </location>
</feature>
<gene>
    <name evidence="2" type="ORF">BCR35DRAFT_93450</name>
</gene>
<proteinExistence type="predicted"/>
<feature type="region of interest" description="Disordered" evidence="1">
    <location>
        <begin position="142"/>
        <end position="216"/>
    </location>
</feature>